<evidence type="ECO:0000313" key="2">
    <source>
        <dbReference type="Proteomes" id="UP001237642"/>
    </source>
</evidence>
<evidence type="ECO:0000313" key="1">
    <source>
        <dbReference type="EMBL" id="KAK1358718.1"/>
    </source>
</evidence>
<dbReference type="AlphaFoldDB" id="A0AAD8H1Y7"/>
<dbReference type="Proteomes" id="UP001237642">
    <property type="component" value="Unassembled WGS sequence"/>
</dbReference>
<proteinExistence type="predicted"/>
<accession>A0AAD8H1Y7</accession>
<gene>
    <name evidence="1" type="ORF">POM88_043192</name>
</gene>
<keyword evidence="2" id="KW-1185">Reference proteome</keyword>
<protein>
    <submittedName>
        <fullName evidence="1">Uncharacterized protein</fullName>
    </submittedName>
</protein>
<organism evidence="1 2">
    <name type="scientific">Heracleum sosnowskyi</name>
    <dbReference type="NCBI Taxonomy" id="360622"/>
    <lineage>
        <taxon>Eukaryota</taxon>
        <taxon>Viridiplantae</taxon>
        <taxon>Streptophyta</taxon>
        <taxon>Embryophyta</taxon>
        <taxon>Tracheophyta</taxon>
        <taxon>Spermatophyta</taxon>
        <taxon>Magnoliopsida</taxon>
        <taxon>eudicotyledons</taxon>
        <taxon>Gunneridae</taxon>
        <taxon>Pentapetalae</taxon>
        <taxon>asterids</taxon>
        <taxon>campanulids</taxon>
        <taxon>Apiales</taxon>
        <taxon>Apiaceae</taxon>
        <taxon>Apioideae</taxon>
        <taxon>apioid superclade</taxon>
        <taxon>Tordylieae</taxon>
        <taxon>Tordyliinae</taxon>
        <taxon>Heracleum</taxon>
    </lineage>
</organism>
<reference evidence="1" key="2">
    <citation type="submission" date="2023-05" db="EMBL/GenBank/DDBJ databases">
        <authorList>
            <person name="Schelkunov M.I."/>
        </authorList>
    </citation>
    <scope>NUCLEOTIDE SEQUENCE</scope>
    <source>
        <strain evidence="1">Hsosn_3</strain>
        <tissue evidence="1">Leaf</tissue>
    </source>
</reference>
<reference evidence="1" key="1">
    <citation type="submission" date="2023-02" db="EMBL/GenBank/DDBJ databases">
        <title>Genome of toxic invasive species Heracleum sosnowskyi carries increased number of genes despite the absence of recent whole-genome duplications.</title>
        <authorList>
            <person name="Schelkunov M."/>
            <person name="Shtratnikova V."/>
            <person name="Makarenko M."/>
            <person name="Klepikova A."/>
            <person name="Omelchenko D."/>
            <person name="Novikova G."/>
            <person name="Obukhova E."/>
            <person name="Bogdanov V."/>
            <person name="Penin A."/>
            <person name="Logacheva M."/>
        </authorList>
    </citation>
    <scope>NUCLEOTIDE SEQUENCE</scope>
    <source>
        <strain evidence="1">Hsosn_3</strain>
        <tissue evidence="1">Leaf</tissue>
    </source>
</reference>
<name>A0AAD8H1Y7_9APIA</name>
<sequence>MSLMTKASLLAKHLSAAEERRVFFLTSTFYEVWGGKRATPRKCPARMQRLDSITPKLLAPTGRLPMVPFLLLLEIVSQCVDPSGSFSKSVYAYAQIVVLVTSQVKHSISFSSVSCMFISMSRRQALLYTEDYRIA</sequence>
<dbReference type="EMBL" id="JAUIZM010000010">
    <property type="protein sequence ID" value="KAK1358718.1"/>
    <property type="molecule type" value="Genomic_DNA"/>
</dbReference>
<comment type="caution">
    <text evidence="1">The sequence shown here is derived from an EMBL/GenBank/DDBJ whole genome shotgun (WGS) entry which is preliminary data.</text>
</comment>